<gene>
    <name evidence="2" type="ORF">GR170_04575</name>
</gene>
<proteinExistence type="predicted"/>
<evidence type="ECO:0000313" key="3">
    <source>
        <dbReference type="Proteomes" id="UP000477911"/>
    </source>
</evidence>
<dbReference type="EMBL" id="WUMU01000003">
    <property type="protein sequence ID" value="MXN17099.1"/>
    <property type="molecule type" value="Genomic_DNA"/>
</dbReference>
<comment type="caution">
    <text evidence="2">The sequence shown here is derived from an EMBL/GenBank/DDBJ whole genome shotgun (WGS) entry which is preliminary data.</text>
</comment>
<accession>A0A6L7FZL1</accession>
<dbReference type="AlphaFoldDB" id="A0A6L7FZL1"/>
<reference evidence="2 3" key="1">
    <citation type="submission" date="2019-12" db="EMBL/GenBank/DDBJ databases">
        <authorList>
            <person name="Li M."/>
        </authorList>
    </citation>
    <scope>NUCLEOTIDE SEQUENCE [LARGE SCALE GENOMIC DNA]</scope>
    <source>
        <strain evidence="2 3">GBMRC 2024</strain>
    </source>
</reference>
<feature type="transmembrane region" description="Helical" evidence="1">
    <location>
        <begin position="34"/>
        <end position="53"/>
    </location>
</feature>
<dbReference type="RefSeq" id="WP_160892063.1">
    <property type="nucleotide sequence ID" value="NZ_WUMU01000003.1"/>
</dbReference>
<keyword evidence="1" id="KW-0472">Membrane</keyword>
<protein>
    <submittedName>
        <fullName evidence="2">Uncharacterized protein</fullName>
    </submittedName>
</protein>
<keyword evidence="1" id="KW-0812">Transmembrane</keyword>
<name>A0A6L7FZL1_9RHOB</name>
<evidence type="ECO:0000313" key="2">
    <source>
        <dbReference type="EMBL" id="MXN17099.1"/>
    </source>
</evidence>
<evidence type="ECO:0000256" key="1">
    <source>
        <dbReference type="SAM" id="Phobius"/>
    </source>
</evidence>
<keyword evidence="1" id="KW-1133">Transmembrane helix</keyword>
<sequence>MFDTTRNSKQTQEELREAEMRAALDRTGRPALPIWRAMVVVLVLVLLGVGQLIGQIDAGSATEAAALQ</sequence>
<keyword evidence="3" id="KW-1185">Reference proteome</keyword>
<organism evidence="2 3">
    <name type="scientific">Pseudooceanicola albus</name>
    <dbReference type="NCBI Taxonomy" id="2692189"/>
    <lineage>
        <taxon>Bacteria</taxon>
        <taxon>Pseudomonadati</taxon>
        <taxon>Pseudomonadota</taxon>
        <taxon>Alphaproteobacteria</taxon>
        <taxon>Rhodobacterales</taxon>
        <taxon>Paracoccaceae</taxon>
        <taxon>Pseudooceanicola</taxon>
    </lineage>
</organism>
<dbReference type="Proteomes" id="UP000477911">
    <property type="component" value="Unassembled WGS sequence"/>
</dbReference>